<evidence type="ECO:0000256" key="1">
    <source>
        <dbReference type="ARBA" id="ARBA00001974"/>
    </source>
</evidence>
<dbReference type="PANTHER" id="PTHR10961:SF10">
    <property type="entry name" value="FAD DEPENDENT OXIDOREDUCTASE DOMAIN-CONTAINING PROTEIN"/>
    <property type="match status" value="1"/>
</dbReference>
<dbReference type="SUPFAM" id="SSF51905">
    <property type="entry name" value="FAD/NAD(P)-binding domain"/>
    <property type="match status" value="1"/>
</dbReference>
<dbReference type="GO" id="GO:0050660">
    <property type="term" value="F:flavin adenine dinucleotide binding"/>
    <property type="evidence" value="ECO:0007669"/>
    <property type="project" value="InterPro"/>
</dbReference>
<reference evidence="6 7" key="1">
    <citation type="submission" date="2016-04" db="EMBL/GenBank/DDBJ databases">
        <title>Complete genome sequence of the haloalkaliphilic hydrocarbon-degrading bacterium Dietzia psychralcaliphila ILA-1T, isolated from a drain of a fish product-processing plant.</title>
        <authorList>
            <person name="Zhao J."/>
            <person name="Hu B."/>
            <person name="Geng S."/>
            <person name="Nie Y."/>
            <person name="Tang Y."/>
        </authorList>
    </citation>
    <scope>NUCLEOTIDE SEQUENCE [LARGE SCALE GENOMIC DNA]</scope>
    <source>
        <strain evidence="6 7">ILA-1</strain>
    </source>
</reference>
<feature type="domain" description="FAD dependent oxidoreductase" evidence="5">
    <location>
        <begin position="8"/>
        <end position="379"/>
    </location>
</feature>
<dbReference type="InterPro" id="IPR036188">
    <property type="entry name" value="FAD/NAD-bd_sf"/>
</dbReference>
<dbReference type="KEGG" id="dpc:A6048_06770"/>
<name>A0AAD0NPR9_9ACTN</name>
<evidence type="ECO:0000256" key="4">
    <source>
        <dbReference type="ARBA" id="ARBA00023002"/>
    </source>
</evidence>
<dbReference type="AlphaFoldDB" id="A0AAD0NPR9"/>
<comment type="cofactor">
    <cofactor evidence="1">
        <name>FAD</name>
        <dbReference type="ChEBI" id="CHEBI:57692"/>
    </cofactor>
</comment>
<evidence type="ECO:0000313" key="7">
    <source>
        <dbReference type="Proteomes" id="UP000244903"/>
    </source>
</evidence>
<dbReference type="Proteomes" id="UP000244903">
    <property type="component" value="Chromosome"/>
</dbReference>
<dbReference type="InterPro" id="IPR045170">
    <property type="entry name" value="MTOX"/>
</dbReference>
<proteinExistence type="predicted"/>
<evidence type="ECO:0000259" key="5">
    <source>
        <dbReference type="Pfam" id="PF01266"/>
    </source>
</evidence>
<sequence length="402" mass="43470">MSDDHSYDHLVIGAGPIGAATARHLAERGDSVLVIGPEEPTDFVDHQGTWAGYYDQGRMCHVLEIPVITGILTTRSVRRLPALSDSTGIRFTTDVHCLSVNPRDTSGVAAAEWFDRDVLAANARDLGVEVHQLDEDDLRRDYPALRLESGHVGVVQRSGMIINPRELVRAELAAAAAAGATLMRDEVIALENEGEHRIAVTAGGRRARGRTAVLAVGAATNASGLLDRRLQLHTLGATVVLVEIDDPTRIDMPALMYLKHRGAAQLFGGVVMSPVRYPDGRWYIKVAGSSVRDTPLQTAEEISAWVRTGGSGADVDEAMSVLSDLLPELRLGEARTRPCLVCATSTNHPYIDQVDERTVLAIEGERGVMAADEIGRLSAGLAATGRWTDPLPRSVFRARWKE</sequence>
<dbReference type="InterPro" id="IPR006076">
    <property type="entry name" value="FAD-dep_OxRdtase"/>
</dbReference>
<dbReference type="Pfam" id="PF01266">
    <property type="entry name" value="DAO"/>
    <property type="match status" value="1"/>
</dbReference>
<dbReference type="GO" id="GO:0008115">
    <property type="term" value="F:sarcosine oxidase activity"/>
    <property type="evidence" value="ECO:0007669"/>
    <property type="project" value="TreeGrafter"/>
</dbReference>
<keyword evidence="2" id="KW-0285">Flavoprotein</keyword>
<gene>
    <name evidence="6" type="ORF">A6048_06770</name>
</gene>
<dbReference type="PANTHER" id="PTHR10961">
    <property type="entry name" value="PEROXISOMAL SARCOSINE OXIDASE"/>
    <property type="match status" value="1"/>
</dbReference>
<evidence type="ECO:0000256" key="3">
    <source>
        <dbReference type="ARBA" id="ARBA00022827"/>
    </source>
</evidence>
<evidence type="ECO:0000313" key="6">
    <source>
        <dbReference type="EMBL" id="AWH95234.1"/>
    </source>
</evidence>
<evidence type="ECO:0000256" key="2">
    <source>
        <dbReference type="ARBA" id="ARBA00022630"/>
    </source>
</evidence>
<accession>A0AAD0NPR9</accession>
<dbReference type="Gene3D" id="3.30.9.10">
    <property type="entry name" value="D-Amino Acid Oxidase, subunit A, domain 2"/>
    <property type="match status" value="1"/>
</dbReference>
<organism evidence="6 7">
    <name type="scientific">Dietzia psychralcaliphila</name>
    <dbReference type="NCBI Taxonomy" id="139021"/>
    <lineage>
        <taxon>Bacteria</taxon>
        <taxon>Bacillati</taxon>
        <taxon>Actinomycetota</taxon>
        <taxon>Actinomycetes</taxon>
        <taxon>Mycobacteriales</taxon>
        <taxon>Dietziaceae</taxon>
        <taxon>Dietzia</taxon>
    </lineage>
</organism>
<protein>
    <submittedName>
        <fullName evidence="6">Sarcosine oxidase</fullName>
    </submittedName>
</protein>
<keyword evidence="7" id="KW-1185">Reference proteome</keyword>
<keyword evidence="4" id="KW-0560">Oxidoreductase</keyword>
<dbReference type="Gene3D" id="3.50.50.60">
    <property type="entry name" value="FAD/NAD(P)-binding domain"/>
    <property type="match status" value="1"/>
</dbReference>
<keyword evidence="3" id="KW-0274">FAD</keyword>
<dbReference type="EMBL" id="CP015453">
    <property type="protein sequence ID" value="AWH95234.1"/>
    <property type="molecule type" value="Genomic_DNA"/>
</dbReference>